<feature type="region of interest" description="Disordered" evidence="1">
    <location>
        <begin position="126"/>
        <end position="255"/>
    </location>
</feature>
<proteinExistence type="predicted"/>
<organism evidence="3 4">
    <name type="scientific">Aedes albopictus</name>
    <name type="common">Asian tiger mosquito</name>
    <name type="synonym">Stegomyia albopicta</name>
    <dbReference type="NCBI Taxonomy" id="7160"/>
    <lineage>
        <taxon>Eukaryota</taxon>
        <taxon>Metazoa</taxon>
        <taxon>Ecdysozoa</taxon>
        <taxon>Arthropoda</taxon>
        <taxon>Hexapoda</taxon>
        <taxon>Insecta</taxon>
        <taxon>Pterygota</taxon>
        <taxon>Neoptera</taxon>
        <taxon>Endopterygota</taxon>
        <taxon>Diptera</taxon>
        <taxon>Nematocera</taxon>
        <taxon>Culicoidea</taxon>
        <taxon>Culicidae</taxon>
        <taxon>Culicinae</taxon>
        <taxon>Aedini</taxon>
        <taxon>Aedes</taxon>
        <taxon>Stegomyia</taxon>
    </lineage>
</organism>
<dbReference type="InterPro" id="IPR004210">
    <property type="entry name" value="BESS_motif"/>
</dbReference>
<dbReference type="EnsemblMetazoa" id="AALFPA23_024308.R36250">
    <property type="protein sequence ID" value="AALFPA23_024308.P36250"/>
    <property type="gene ID" value="AALFPA23_024308"/>
</dbReference>
<evidence type="ECO:0000259" key="2">
    <source>
        <dbReference type="PROSITE" id="PS51029"/>
    </source>
</evidence>
<dbReference type="RefSeq" id="XP_019540244.2">
    <property type="nucleotide sequence ID" value="XM_019684699.3"/>
</dbReference>
<feature type="domain" description="MADF" evidence="2">
    <location>
        <begin position="13"/>
        <end position="96"/>
    </location>
</feature>
<reference evidence="3" key="2">
    <citation type="submission" date="2025-05" db="UniProtKB">
        <authorList>
            <consortium name="EnsemblMetazoa"/>
        </authorList>
    </citation>
    <scope>IDENTIFICATION</scope>
    <source>
        <strain evidence="3">Foshan</strain>
    </source>
</reference>
<protein>
    <recommendedName>
        <fullName evidence="2">MADF domain-containing protein</fullName>
    </recommendedName>
</protein>
<sequence length="305" mass="34972">MSEQLKSGFTDENLIDLVHQHRCLYDNTAEGYKDQARRNKAWDDIGQHLNVKGEHAKEAWEKLRRCFMNAIKRRKTKQLHPWRYEQRMSFLYDHIDPSKLHGKYESAEQPYYLETDDSRLVDEIETTTTTPTDSRVYEESLAGDGPEISASIKREQSSEGCLRSEPDRGRPMIDFLKPTAISSYSMSETDSHQGKRPISEVDLHESEPSDGEEVNENQSTPKHHMDAESRRAKKQCRRSHDAPVRNETVLSSSSNDQDDVDLFFLSMAKTTKTLAPIDQAKIKLQISQLVLGAQIDMLGRNSQSN</sequence>
<accession>A0ABM2A4A9</accession>
<dbReference type="SMART" id="SM00595">
    <property type="entry name" value="MADF"/>
    <property type="match status" value="1"/>
</dbReference>
<evidence type="ECO:0000256" key="1">
    <source>
        <dbReference type="SAM" id="MobiDB-lite"/>
    </source>
</evidence>
<dbReference type="Proteomes" id="UP000069940">
    <property type="component" value="Unassembled WGS sequence"/>
</dbReference>
<keyword evidence="4" id="KW-1185">Reference proteome</keyword>
<dbReference type="PANTHER" id="PTHR12243:SF67">
    <property type="entry name" value="COREPRESSOR OF PANGOLIN, ISOFORM A-RELATED"/>
    <property type="match status" value="1"/>
</dbReference>
<dbReference type="InterPro" id="IPR006578">
    <property type="entry name" value="MADF-dom"/>
</dbReference>
<dbReference type="InterPro" id="IPR039353">
    <property type="entry name" value="TF_Adf1"/>
</dbReference>
<reference evidence="4" key="1">
    <citation type="journal article" date="2015" name="Proc. Natl. Acad. Sci. U.S.A.">
        <title>Genome sequence of the Asian Tiger mosquito, Aedes albopictus, reveals insights into its biology, genetics, and evolution.</title>
        <authorList>
            <person name="Chen X.G."/>
            <person name="Jiang X."/>
            <person name="Gu J."/>
            <person name="Xu M."/>
            <person name="Wu Y."/>
            <person name="Deng Y."/>
            <person name="Zhang C."/>
            <person name="Bonizzoni M."/>
            <person name="Dermauw W."/>
            <person name="Vontas J."/>
            <person name="Armbruster P."/>
            <person name="Huang X."/>
            <person name="Yang Y."/>
            <person name="Zhang H."/>
            <person name="He W."/>
            <person name="Peng H."/>
            <person name="Liu Y."/>
            <person name="Wu K."/>
            <person name="Chen J."/>
            <person name="Lirakis M."/>
            <person name="Topalis P."/>
            <person name="Van Leeuwen T."/>
            <person name="Hall A.B."/>
            <person name="Jiang X."/>
            <person name="Thorpe C."/>
            <person name="Mueller R.L."/>
            <person name="Sun C."/>
            <person name="Waterhouse R.M."/>
            <person name="Yan G."/>
            <person name="Tu Z.J."/>
            <person name="Fang X."/>
            <person name="James A.A."/>
        </authorList>
    </citation>
    <scope>NUCLEOTIDE SEQUENCE [LARGE SCALE GENOMIC DNA]</scope>
    <source>
        <strain evidence="4">Foshan</strain>
    </source>
</reference>
<name>A0ABM2A4A9_AEDAL</name>
<evidence type="ECO:0000313" key="4">
    <source>
        <dbReference type="Proteomes" id="UP000069940"/>
    </source>
</evidence>
<dbReference type="PANTHER" id="PTHR12243">
    <property type="entry name" value="MADF DOMAIN TRANSCRIPTION FACTOR"/>
    <property type="match status" value="1"/>
</dbReference>
<dbReference type="PROSITE" id="PS51029">
    <property type="entry name" value="MADF"/>
    <property type="match status" value="1"/>
</dbReference>
<dbReference type="Pfam" id="PF02944">
    <property type="entry name" value="BESS"/>
    <property type="match status" value="1"/>
</dbReference>
<evidence type="ECO:0000313" key="3">
    <source>
        <dbReference type="EnsemblMetazoa" id="AALFPA23_024308.P36250"/>
    </source>
</evidence>
<feature type="compositionally biased region" description="Basic and acidic residues" evidence="1">
    <location>
        <begin position="189"/>
        <end position="207"/>
    </location>
</feature>
<dbReference type="Pfam" id="PF10545">
    <property type="entry name" value="MADF_DNA_bdg"/>
    <property type="match status" value="1"/>
</dbReference>
<dbReference type="GeneID" id="109411207"/>
<feature type="compositionally biased region" description="Basic and acidic residues" evidence="1">
    <location>
        <begin position="152"/>
        <end position="171"/>
    </location>
</feature>